<sequence>MQVTALKVEVGPSIMLHSGAWLDLRSPATSKFTIEDIAQGLANLCRYAGQCRGFYSVAEHSILVSEMVQEHALEALLHDAAEAFLGDITRPLKQMLPDYRRIEREVQDAILKRFDLPVEPIPAVKRADLRVLAAEQSQIMPAGTDAWARAEGIEPAPIVVRYLAPEAAKEEFLVRFDRLSAGR</sequence>
<reference evidence="1" key="1">
    <citation type="submission" date="2024-06" db="EMBL/GenBank/DDBJ databases">
        <title>Mesorhizobium karijinii sp. nov., a symbiont of the iconic Swainsona formosa from arid Australia.</title>
        <authorList>
            <person name="Hill Y.J."/>
            <person name="Watkin E.L.J."/>
            <person name="O'Hara G.W."/>
            <person name="Terpolilli J."/>
            <person name="Tye M.L."/>
            <person name="Kohlmeier M.G."/>
        </authorList>
    </citation>
    <scope>NUCLEOTIDE SEQUENCE</scope>
    <source>
        <strain evidence="1">WSM2239</strain>
    </source>
</reference>
<dbReference type="EMBL" id="CP159249">
    <property type="protein sequence ID" value="XCG54479.1"/>
    <property type="molecule type" value="Genomic_DNA"/>
</dbReference>
<organism evidence="1">
    <name type="scientific">Mesorhizobium sp. WSM2239</name>
    <dbReference type="NCBI Taxonomy" id="3228852"/>
    <lineage>
        <taxon>Bacteria</taxon>
        <taxon>Pseudomonadati</taxon>
        <taxon>Pseudomonadota</taxon>
        <taxon>Alphaproteobacteria</taxon>
        <taxon>Hyphomicrobiales</taxon>
        <taxon>Phyllobacteriaceae</taxon>
        <taxon>Mesorhizobium</taxon>
    </lineage>
</organism>
<dbReference type="RefSeq" id="WP_353642497.1">
    <property type="nucleotide sequence ID" value="NZ_CP159249.1"/>
</dbReference>
<dbReference type="AlphaFoldDB" id="A0AAU8D793"/>
<proteinExistence type="predicted"/>
<accession>A0AAU8D793</accession>
<gene>
    <name evidence="1" type="ORF">ABVK49_24040</name>
</gene>
<evidence type="ECO:0000313" key="1">
    <source>
        <dbReference type="EMBL" id="XCG54479.1"/>
    </source>
</evidence>
<name>A0AAU8D793_9HYPH</name>
<dbReference type="SUPFAM" id="SSF109604">
    <property type="entry name" value="HD-domain/PDEase-like"/>
    <property type="match status" value="1"/>
</dbReference>
<protein>
    <recommendedName>
        <fullName evidence="2">Phosphohydrolase</fullName>
    </recommendedName>
</protein>
<evidence type="ECO:0008006" key="2">
    <source>
        <dbReference type="Google" id="ProtNLM"/>
    </source>
</evidence>
<dbReference type="Gene3D" id="1.10.3210.10">
    <property type="entry name" value="Hypothetical protein af1432"/>
    <property type="match status" value="1"/>
</dbReference>